<protein>
    <submittedName>
        <fullName evidence="1">Uncharacterized protein</fullName>
    </submittedName>
</protein>
<evidence type="ECO:0000313" key="1">
    <source>
        <dbReference type="EMBL" id="GFS29565.1"/>
    </source>
</evidence>
<keyword evidence="2" id="KW-1185">Reference proteome</keyword>
<sequence>MMDDLRWIGFHETTPAKGNLHFLVLFPCFEDGSFKNAFNHGTSYQKLVRALEFRSRRVSFLQRKVFSVDFYFCSTCNGAGGKQRLCLKRHRWRRYEKNSQTFRYLSLKHSSTHPQSYN</sequence>
<organism evidence="1 2">
    <name type="scientific">Nephila pilipes</name>
    <name type="common">Giant wood spider</name>
    <name type="synonym">Nephila maculata</name>
    <dbReference type="NCBI Taxonomy" id="299642"/>
    <lineage>
        <taxon>Eukaryota</taxon>
        <taxon>Metazoa</taxon>
        <taxon>Ecdysozoa</taxon>
        <taxon>Arthropoda</taxon>
        <taxon>Chelicerata</taxon>
        <taxon>Arachnida</taxon>
        <taxon>Araneae</taxon>
        <taxon>Araneomorphae</taxon>
        <taxon>Entelegynae</taxon>
        <taxon>Araneoidea</taxon>
        <taxon>Nephilidae</taxon>
        <taxon>Nephila</taxon>
    </lineage>
</organism>
<comment type="caution">
    <text evidence="1">The sequence shown here is derived from an EMBL/GenBank/DDBJ whole genome shotgun (WGS) entry which is preliminary data.</text>
</comment>
<name>A0A8X6I3D1_NEPPI</name>
<gene>
    <name evidence="1" type="ORF">NPIL_227821</name>
</gene>
<reference evidence="1" key="1">
    <citation type="submission" date="2020-08" db="EMBL/GenBank/DDBJ databases">
        <title>Multicomponent nature underlies the extraordinary mechanical properties of spider dragline silk.</title>
        <authorList>
            <person name="Kono N."/>
            <person name="Nakamura H."/>
            <person name="Mori M."/>
            <person name="Yoshida Y."/>
            <person name="Ohtoshi R."/>
            <person name="Malay A.D."/>
            <person name="Moran D.A.P."/>
            <person name="Tomita M."/>
            <person name="Numata K."/>
            <person name="Arakawa K."/>
        </authorList>
    </citation>
    <scope>NUCLEOTIDE SEQUENCE</scope>
</reference>
<evidence type="ECO:0000313" key="2">
    <source>
        <dbReference type="Proteomes" id="UP000887013"/>
    </source>
</evidence>
<dbReference type="Proteomes" id="UP000887013">
    <property type="component" value="Unassembled WGS sequence"/>
</dbReference>
<dbReference type="AlphaFoldDB" id="A0A8X6I3D1"/>
<dbReference type="EMBL" id="BMAW01041573">
    <property type="protein sequence ID" value="GFS29565.1"/>
    <property type="molecule type" value="Genomic_DNA"/>
</dbReference>
<accession>A0A8X6I3D1</accession>
<proteinExistence type="predicted"/>